<proteinExistence type="predicted"/>
<reference evidence="2 3" key="1">
    <citation type="submission" date="2018-09" db="EMBL/GenBank/DDBJ databases">
        <authorList>
            <person name="Livingstone P.G."/>
            <person name="Whitworth D.E."/>
        </authorList>
    </citation>
    <scope>NUCLEOTIDE SEQUENCE [LARGE SCALE GENOMIC DNA]</scope>
    <source>
        <strain evidence="2 3">CA031B</strain>
    </source>
</reference>
<comment type="caution">
    <text evidence="2">The sequence shown here is derived from an EMBL/GenBank/DDBJ whole genome shotgun (WGS) entry which is preliminary data.</text>
</comment>
<keyword evidence="1" id="KW-0472">Membrane</keyword>
<accession>A0ABX9QPX0</accession>
<feature type="transmembrane region" description="Helical" evidence="1">
    <location>
        <begin position="278"/>
        <end position="296"/>
    </location>
</feature>
<dbReference type="EMBL" id="RAWI01000013">
    <property type="protein sequence ID" value="RKI15949.1"/>
    <property type="molecule type" value="Genomic_DNA"/>
</dbReference>
<name>A0ABX9QPX0_9BACT</name>
<evidence type="ECO:0008006" key="4">
    <source>
        <dbReference type="Google" id="ProtNLM"/>
    </source>
</evidence>
<keyword evidence="1" id="KW-0812">Transmembrane</keyword>
<feature type="transmembrane region" description="Helical" evidence="1">
    <location>
        <begin position="167"/>
        <end position="200"/>
    </location>
</feature>
<sequence length="333" mass="35407">MSDMDFGREAGASCALHPEQVATGTCARCGNFMCDTCSQGGTSPRCPTCRARFGAEFPLNRDNWTLGGLWEVCWPIFQREWGMLSLAVLISFGVSFGSQLLVTLGQGIGSALDSTVLAVVLSLVGFLAQLVVQGLVQLGLLRVCFDVLQGGRADVARLFSQMHKVGPYLLTMLVVFAIIVVPLLILGALGFLVAMGAGFADAMPWNANAADMSSAERWDAVAPVLAVMGGVSAVLLIPFIYVTLPLYFVQPELAYEDVPPGPLQLLRRCWEYARGQRLAMVGVGFLVGAIALAGFFACCVGLIPAMALAQLLISGMYLALRPRSDEVAGPLHG</sequence>
<dbReference type="Proteomes" id="UP000278907">
    <property type="component" value="Unassembled WGS sequence"/>
</dbReference>
<keyword evidence="1" id="KW-1133">Transmembrane helix</keyword>
<keyword evidence="3" id="KW-1185">Reference proteome</keyword>
<dbReference type="RefSeq" id="WP_120582621.1">
    <property type="nucleotide sequence ID" value="NZ_RAWI01000013.1"/>
</dbReference>
<organism evidence="2 3">
    <name type="scientific">Corallococcus praedator</name>
    <dbReference type="NCBI Taxonomy" id="2316724"/>
    <lineage>
        <taxon>Bacteria</taxon>
        <taxon>Pseudomonadati</taxon>
        <taxon>Myxococcota</taxon>
        <taxon>Myxococcia</taxon>
        <taxon>Myxococcales</taxon>
        <taxon>Cystobacterineae</taxon>
        <taxon>Myxococcaceae</taxon>
        <taxon>Corallococcus</taxon>
    </lineage>
</organism>
<gene>
    <name evidence="2" type="ORF">D7Y13_03170</name>
</gene>
<evidence type="ECO:0000313" key="3">
    <source>
        <dbReference type="Proteomes" id="UP000278907"/>
    </source>
</evidence>
<feature type="transmembrane region" description="Helical" evidence="1">
    <location>
        <begin position="220"/>
        <end position="244"/>
    </location>
</feature>
<protein>
    <recommendedName>
        <fullName evidence="4">Zinc ribbon domain-containing protein</fullName>
    </recommendedName>
</protein>
<evidence type="ECO:0000256" key="1">
    <source>
        <dbReference type="SAM" id="Phobius"/>
    </source>
</evidence>
<evidence type="ECO:0000313" key="2">
    <source>
        <dbReference type="EMBL" id="RKI15949.1"/>
    </source>
</evidence>
<feature type="transmembrane region" description="Helical" evidence="1">
    <location>
        <begin position="81"/>
        <end position="102"/>
    </location>
</feature>